<evidence type="ECO:0000256" key="3">
    <source>
        <dbReference type="ARBA" id="ARBA00022833"/>
    </source>
</evidence>
<evidence type="ECO:0000259" key="9">
    <source>
        <dbReference type="PROSITE" id="PS50016"/>
    </source>
</evidence>
<dbReference type="Pfam" id="PF00628">
    <property type="entry name" value="PHD"/>
    <property type="match status" value="1"/>
</dbReference>
<reference evidence="10" key="2">
    <citation type="submission" date="2018-05" db="EMBL/GenBank/DDBJ databases">
        <title>OmerRS3 (Oryza meridionalis Reference Sequence Version 3).</title>
        <authorList>
            <person name="Zhang J."/>
            <person name="Kudrna D."/>
            <person name="Lee S."/>
            <person name="Talag J."/>
            <person name="Welchert J."/>
            <person name="Wing R.A."/>
        </authorList>
    </citation>
    <scope>NUCLEOTIDE SEQUENCE [LARGE SCALE GENOMIC DNA]</scope>
    <source>
        <strain evidence="10">cv. OR44</strain>
    </source>
</reference>
<dbReference type="SMART" id="SM00249">
    <property type="entry name" value="PHD"/>
    <property type="match status" value="2"/>
</dbReference>
<dbReference type="Pfam" id="PF23121">
    <property type="entry name" value="SPOC_AIPP2"/>
    <property type="match status" value="1"/>
</dbReference>
<dbReference type="eggNOG" id="ENOG502QR3S">
    <property type="taxonomic scope" value="Eukaryota"/>
</dbReference>
<dbReference type="InterPro" id="IPR019787">
    <property type="entry name" value="Znf_PHD-finger"/>
</dbReference>
<dbReference type="GO" id="GO:0140566">
    <property type="term" value="F:histone reader activity"/>
    <property type="evidence" value="ECO:0007669"/>
    <property type="project" value="InterPro"/>
</dbReference>
<evidence type="ECO:0000313" key="10">
    <source>
        <dbReference type="EnsemblPlants" id="OMERI11G08750.3"/>
    </source>
</evidence>
<dbReference type="InterPro" id="IPR013083">
    <property type="entry name" value="Znf_RING/FYVE/PHD"/>
</dbReference>
<feature type="compositionally biased region" description="Polar residues" evidence="7">
    <location>
        <begin position="537"/>
        <end position="551"/>
    </location>
</feature>
<dbReference type="PROSITE" id="PS50016">
    <property type="entry name" value="ZF_PHD_2"/>
    <property type="match status" value="1"/>
</dbReference>
<evidence type="ECO:0000256" key="4">
    <source>
        <dbReference type="ARBA" id="ARBA00023015"/>
    </source>
</evidence>
<dbReference type="InterPro" id="IPR056280">
    <property type="entry name" value="AIPP2-like_SPOC"/>
</dbReference>
<evidence type="ECO:0000256" key="2">
    <source>
        <dbReference type="ARBA" id="ARBA00022771"/>
    </source>
</evidence>
<feature type="compositionally biased region" description="Polar residues" evidence="7">
    <location>
        <begin position="564"/>
        <end position="573"/>
    </location>
</feature>
<feature type="region of interest" description="Disordered" evidence="7">
    <location>
        <begin position="30"/>
        <end position="67"/>
    </location>
</feature>
<evidence type="ECO:0000313" key="11">
    <source>
        <dbReference type="Proteomes" id="UP000008021"/>
    </source>
</evidence>
<evidence type="ECO:0000256" key="7">
    <source>
        <dbReference type="SAM" id="MobiDB-lite"/>
    </source>
</evidence>
<keyword evidence="11" id="KW-1185">Reference proteome</keyword>
<feature type="chain" id="PRO_5002358673" description="PHD-type domain-containing protein" evidence="8">
    <location>
        <begin position="27"/>
        <end position="1151"/>
    </location>
</feature>
<dbReference type="InterPro" id="IPR011011">
    <property type="entry name" value="Znf_FYVE_PHD"/>
</dbReference>
<reference evidence="10" key="1">
    <citation type="submission" date="2015-04" db="UniProtKB">
        <authorList>
            <consortium name="EnsemblPlants"/>
        </authorList>
    </citation>
    <scope>IDENTIFICATION</scope>
</reference>
<dbReference type="SUPFAM" id="SSF57903">
    <property type="entry name" value="FYVE/PHD zinc finger"/>
    <property type="match status" value="2"/>
</dbReference>
<accession>A0A0E0F4T4</accession>
<evidence type="ECO:0000256" key="1">
    <source>
        <dbReference type="ARBA" id="ARBA00022723"/>
    </source>
</evidence>
<feature type="compositionally biased region" description="Basic and acidic residues" evidence="7">
    <location>
        <begin position="574"/>
        <end position="584"/>
    </location>
</feature>
<evidence type="ECO:0000256" key="5">
    <source>
        <dbReference type="ARBA" id="ARBA00023163"/>
    </source>
</evidence>
<sequence length="1151" mass="123891">MAGGDGKSVVAALAVAFFLLAAFASGLSTGDATSGRGTSGGGGSGAARLRQAPPSLAPRSLGTPCRGGVPAVGEATVWLGSDKRREEQRFGGGDGVFSPPTATRAVVAEMELYDLTGGCAERGLHGDGELPGPRRGKALSENLCGEEERVRGRGGLTRRVARAGAVEDVERRKRSADEEAEHSVVLCRELSISLPPAAAASAAADPHPSREAPASRAPSFVMLLPPHPVSNAQENNVTYVDSSSEESEDQQVKICDICGDVGEEKKLAICSRCNDGAEHIYCMRVMMPEVPEGDWFCEECRTEMQIEKEKSILEKSQVKVSTISVGSMVKAANVSNKDLNVSNTSSKSTKEDAEEGIVPSGCTSTGKEEDGRSCIGGIEAANKNEEQTSSGRNDDFNLKILDGERHMQSHNNDVPFTSVAHDISNMAVKNKSSIKSEVKSSEEVEDVKVCDICGDIGAEEKLAVCSRCNDGAEHIYCMRVMMQEVPKAKWLCETCHSEVESEKRKNKIETSESKVGGSKGPMNKPSSSENGVDAENVGSNMSNRGNEMNSVNKRKDGDAGITSLVRQNPVSRESSFKLDGKKGNDPAGHGLTLQACNQRKLYTPSFNAGQLSKSTSFNNSKVPKVKQLLNEVPEKPKTFKDSLSTPMRKEGPMGILAKSASFKKPKCFEPVNKAKPSTVMNPLVSENARNDILTSILGSCSLTGSVTVPVHSKAQSSAQHLNKGNRMADSNILGTSGGEGHCGIKKPPHTKGHANIGMLGSGAQKKTIQVPDSSHLDDQIKSPSSLVPSNSSSVSIPGSASLRDHQTVPSMRGRSVDSISAMSKDMKEKKLMFSSQNFSPSCKHIASTIPELDYIWRGGFELSRTVRSPVLCEGLQAHLSCFASPKVLEVAKKFPSNVQLEELPRQNLWPPQFHDNGPTIDSIALFFFARDTESYEIHYRKLVENMLKDDLALRGNIETAELLIFASNTLPNNFQHGQSHDSITAMFPTNNSSAIDDFLPVPTRKDLKLAYSEQKEKMGYPSEGNGCDVNFDVNMKLNTCSFSVIHGKGNESTNNKMDNAEHLMDGDSVNATGVSSSNVHTISHVNGGVRKRSVDVANWDDKVNGRPQHKKIKLDDGGSVSCAHAFMARKELSKMQQCLRSVGKMSRTKPS</sequence>
<feature type="compositionally biased region" description="Low complexity" evidence="7">
    <location>
        <begin position="782"/>
        <end position="801"/>
    </location>
</feature>
<dbReference type="PANTHER" id="PTHR33304">
    <property type="match status" value="1"/>
</dbReference>
<feature type="region of interest" description="Disordered" evidence="7">
    <location>
        <begin position="341"/>
        <end position="369"/>
    </location>
</feature>
<name>A0A0E0F4T4_9ORYZ</name>
<dbReference type="Gramene" id="OMERI11G08750.3">
    <property type="protein sequence ID" value="OMERI11G08750.3"/>
    <property type="gene ID" value="OMERI11G08750"/>
</dbReference>
<protein>
    <recommendedName>
        <fullName evidence="9">PHD-type domain-containing protein</fullName>
    </recommendedName>
</protein>
<dbReference type="InterPro" id="IPR001965">
    <property type="entry name" value="Znf_PHD"/>
</dbReference>
<feature type="region of interest" description="Disordered" evidence="7">
    <location>
        <begin position="764"/>
        <end position="816"/>
    </location>
</feature>
<feature type="domain" description="PHD-type" evidence="9">
    <location>
        <begin position="252"/>
        <end position="303"/>
    </location>
</feature>
<keyword evidence="8" id="KW-0732">Signal</keyword>
<dbReference type="Proteomes" id="UP000008021">
    <property type="component" value="Chromosome 11"/>
</dbReference>
<keyword evidence="5" id="KW-0804">Transcription</keyword>
<evidence type="ECO:0000256" key="6">
    <source>
        <dbReference type="PROSITE-ProRule" id="PRU00146"/>
    </source>
</evidence>
<feature type="signal peptide" evidence="8">
    <location>
        <begin position="1"/>
        <end position="26"/>
    </location>
</feature>
<dbReference type="STRING" id="40149.A0A0E0F4T4"/>
<dbReference type="EnsemblPlants" id="OMERI11G08750.3">
    <property type="protein sequence ID" value="OMERI11G08750.3"/>
    <property type="gene ID" value="OMERI11G08750"/>
</dbReference>
<organism evidence="10">
    <name type="scientific">Oryza meridionalis</name>
    <dbReference type="NCBI Taxonomy" id="40149"/>
    <lineage>
        <taxon>Eukaryota</taxon>
        <taxon>Viridiplantae</taxon>
        <taxon>Streptophyta</taxon>
        <taxon>Embryophyta</taxon>
        <taxon>Tracheophyta</taxon>
        <taxon>Spermatophyta</taxon>
        <taxon>Magnoliopsida</taxon>
        <taxon>Liliopsida</taxon>
        <taxon>Poales</taxon>
        <taxon>Poaceae</taxon>
        <taxon>BOP clade</taxon>
        <taxon>Oryzoideae</taxon>
        <taxon>Oryzeae</taxon>
        <taxon>Oryzinae</taxon>
        <taxon>Oryza</taxon>
    </lineage>
</organism>
<dbReference type="AlphaFoldDB" id="A0A0E0F4T4"/>
<keyword evidence="1" id="KW-0479">Metal-binding</keyword>
<dbReference type="InterPro" id="IPR049914">
    <property type="entry name" value="PHD1-3/5-6"/>
</dbReference>
<keyword evidence="4" id="KW-0805">Transcription regulation</keyword>
<proteinExistence type="predicted"/>
<dbReference type="GO" id="GO:0034244">
    <property type="term" value="P:negative regulation of transcription elongation by RNA polymerase II"/>
    <property type="evidence" value="ECO:0007669"/>
    <property type="project" value="InterPro"/>
</dbReference>
<keyword evidence="3" id="KW-0862">Zinc</keyword>
<feature type="region of interest" description="Disordered" evidence="7">
    <location>
        <begin position="502"/>
        <end position="589"/>
    </location>
</feature>
<evidence type="ECO:0000256" key="8">
    <source>
        <dbReference type="SAM" id="SignalP"/>
    </source>
</evidence>
<feature type="compositionally biased region" description="Basic and acidic residues" evidence="7">
    <location>
        <begin position="502"/>
        <end position="512"/>
    </location>
</feature>
<dbReference type="PANTHER" id="PTHR33304:SF61">
    <property type="entry name" value="RING_FYVE_PHD ZINC FINGER SUPERFAMILY PROTEIN"/>
    <property type="match status" value="1"/>
</dbReference>
<keyword evidence="2 6" id="KW-0863">Zinc-finger</keyword>
<dbReference type="Gene3D" id="3.30.40.10">
    <property type="entry name" value="Zinc/RING finger domain, C3HC4 (zinc finger)"/>
    <property type="match status" value="2"/>
</dbReference>
<dbReference type="GO" id="GO:0008270">
    <property type="term" value="F:zinc ion binding"/>
    <property type="evidence" value="ECO:0007669"/>
    <property type="project" value="UniProtKB-KW"/>
</dbReference>